<evidence type="ECO:0000313" key="4">
    <source>
        <dbReference type="Proteomes" id="UP000887229"/>
    </source>
</evidence>
<keyword evidence="2" id="KW-0812">Transmembrane</keyword>
<evidence type="ECO:0000256" key="1">
    <source>
        <dbReference type="SAM" id="MobiDB-lite"/>
    </source>
</evidence>
<dbReference type="NCBIfam" id="TIGR01571">
    <property type="entry name" value="A_thal_Cys_rich"/>
    <property type="match status" value="1"/>
</dbReference>
<dbReference type="OrthoDB" id="1045822at2759"/>
<comment type="caution">
    <text evidence="3">The sequence shown here is derived from an EMBL/GenBank/DDBJ whole genome shotgun (WGS) entry which is preliminary data.</text>
</comment>
<evidence type="ECO:0000313" key="3">
    <source>
        <dbReference type="EMBL" id="KAG9253214.1"/>
    </source>
</evidence>
<dbReference type="EMBL" id="MU251258">
    <property type="protein sequence ID" value="KAG9253214.1"/>
    <property type="molecule type" value="Genomic_DNA"/>
</dbReference>
<dbReference type="AlphaFoldDB" id="A0A9P8CMY8"/>
<keyword evidence="2" id="KW-0472">Membrane</keyword>
<dbReference type="Pfam" id="PF04749">
    <property type="entry name" value="PLAC8"/>
    <property type="match status" value="1"/>
</dbReference>
<dbReference type="InterPro" id="IPR006461">
    <property type="entry name" value="PLAC_motif_containing"/>
</dbReference>
<feature type="transmembrane region" description="Helical" evidence="2">
    <location>
        <begin position="82"/>
        <end position="102"/>
    </location>
</feature>
<accession>A0A9P8CMY8</accession>
<name>A0A9P8CMY8_9HYPO</name>
<sequence>MSQKHQPIPNGPPPPYPQEHQSDQLEAPATQVPQPRSSNWENGICSCFSQCDTCLMSCCLPCITYGKTQTRMRDPSLRSYSALNGDCLIFGLLSLGALNWIIQTSTRAQMRRNFSIEGSCCGDCLTVFFCPCCAVGQEEMEAQTRLQGDQTGYRMSEGMNYPS</sequence>
<dbReference type="PANTHER" id="PTHR15907">
    <property type="entry name" value="DUF614 FAMILY PROTEIN-RELATED"/>
    <property type="match status" value="1"/>
</dbReference>
<dbReference type="GeneID" id="70294584"/>
<keyword evidence="2" id="KW-1133">Transmembrane helix</keyword>
<dbReference type="RefSeq" id="XP_046117138.1">
    <property type="nucleotide sequence ID" value="XM_046263681.1"/>
</dbReference>
<gene>
    <name evidence="3" type="ORF">F5Z01DRAFT_658157</name>
</gene>
<feature type="region of interest" description="Disordered" evidence="1">
    <location>
        <begin position="1"/>
        <end position="37"/>
    </location>
</feature>
<keyword evidence="4" id="KW-1185">Reference proteome</keyword>
<evidence type="ECO:0000256" key="2">
    <source>
        <dbReference type="SAM" id="Phobius"/>
    </source>
</evidence>
<proteinExistence type="predicted"/>
<reference evidence="3" key="1">
    <citation type="journal article" date="2021" name="IMA Fungus">
        <title>Genomic characterization of three marine fungi, including Emericellopsis atlantica sp. nov. with signatures of a generalist lifestyle and marine biomass degradation.</title>
        <authorList>
            <person name="Hagestad O.C."/>
            <person name="Hou L."/>
            <person name="Andersen J.H."/>
            <person name="Hansen E.H."/>
            <person name="Altermark B."/>
            <person name="Li C."/>
            <person name="Kuhnert E."/>
            <person name="Cox R.J."/>
            <person name="Crous P.W."/>
            <person name="Spatafora J.W."/>
            <person name="Lail K."/>
            <person name="Amirebrahimi M."/>
            <person name="Lipzen A."/>
            <person name="Pangilinan J."/>
            <person name="Andreopoulos W."/>
            <person name="Hayes R.D."/>
            <person name="Ng V."/>
            <person name="Grigoriev I.V."/>
            <person name="Jackson S.A."/>
            <person name="Sutton T.D.S."/>
            <person name="Dobson A.D.W."/>
            <person name="Rama T."/>
        </authorList>
    </citation>
    <scope>NUCLEOTIDE SEQUENCE</scope>
    <source>
        <strain evidence="3">TS7</strain>
    </source>
</reference>
<dbReference type="Proteomes" id="UP000887229">
    <property type="component" value="Unassembled WGS sequence"/>
</dbReference>
<organism evidence="3 4">
    <name type="scientific">Emericellopsis atlantica</name>
    <dbReference type="NCBI Taxonomy" id="2614577"/>
    <lineage>
        <taxon>Eukaryota</taxon>
        <taxon>Fungi</taxon>
        <taxon>Dikarya</taxon>
        <taxon>Ascomycota</taxon>
        <taxon>Pezizomycotina</taxon>
        <taxon>Sordariomycetes</taxon>
        <taxon>Hypocreomycetidae</taxon>
        <taxon>Hypocreales</taxon>
        <taxon>Bionectriaceae</taxon>
        <taxon>Emericellopsis</taxon>
    </lineage>
</organism>
<protein>
    <submittedName>
        <fullName evidence="3">PLAC8 family-domain-containing protein</fullName>
    </submittedName>
</protein>